<dbReference type="AlphaFoldDB" id="A0AA88WZI6"/>
<feature type="region of interest" description="Disordered" evidence="1">
    <location>
        <begin position="329"/>
        <end position="364"/>
    </location>
</feature>
<evidence type="ECO:0000256" key="1">
    <source>
        <dbReference type="SAM" id="MobiDB-lite"/>
    </source>
</evidence>
<accession>A0AA88WZI6</accession>
<comment type="caution">
    <text evidence="2">The sequence shown here is derived from an EMBL/GenBank/DDBJ whole genome shotgun (WGS) entry which is preliminary data.</text>
</comment>
<evidence type="ECO:0000313" key="3">
    <source>
        <dbReference type="Proteomes" id="UP001188597"/>
    </source>
</evidence>
<keyword evidence="3" id="KW-1185">Reference proteome</keyword>
<protein>
    <submittedName>
        <fullName evidence="2">Uncharacterized protein</fullName>
    </submittedName>
</protein>
<gene>
    <name evidence="2" type="ORF">RJ639_034470</name>
</gene>
<reference evidence="2" key="1">
    <citation type="submission" date="2022-12" db="EMBL/GenBank/DDBJ databases">
        <title>Draft genome assemblies for two species of Escallonia (Escalloniales).</title>
        <authorList>
            <person name="Chanderbali A."/>
            <person name="Dervinis C."/>
            <person name="Anghel I."/>
            <person name="Soltis D."/>
            <person name="Soltis P."/>
            <person name="Zapata F."/>
        </authorList>
    </citation>
    <scope>NUCLEOTIDE SEQUENCE</scope>
    <source>
        <strain evidence="2">UCBG64.0493</strain>
        <tissue evidence="2">Leaf</tissue>
    </source>
</reference>
<sequence length="364" mass="40427">MGLLDHPSTPSSPSIPKLHLHIVNLTGLSPITHPGYTHEFGGYNATKQNGFADAEWSDLVSLPNTQDFEKSTGKEILTGTCIPVSQTVTQDPPLCRPVGQHLFKPPCVLITRWPRPGAYRALSFFLHHNRIDTITNLIDKGELDLALDIFHENQNATKQNGFADAEWSDLVSLPNTQDFEKSTGKEILILTGTCIPVSQTVTQDPPLCRPVGKHPFKPPCVLITRWPRPGAHSTGKGKNSLEISVDHSYGNEQTTVDGDVMPMGFEEYEVDDEIGEELPYMAIYRRFITSITGFLDCLPLLCHQMCIYCNADAPHFYAELSQKKIEACKPPLPPSNDAAPLPPHPHEHNHHYTNIHPPTTTESH</sequence>
<name>A0AA88WZI6_9ASTE</name>
<dbReference type="EMBL" id="JAVXUP010000211">
    <property type="protein sequence ID" value="KAK3034118.1"/>
    <property type="molecule type" value="Genomic_DNA"/>
</dbReference>
<proteinExistence type="predicted"/>
<evidence type="ECO:0000313" key="2">
    <source>
        <dbReference type="EMBL" id="KAK3034118.1"/>
    </source>
</evidence>
<organism evidence="2 3">
    <name type="scientific">Escallonia herrerae</name>
    <dbReference type="NCBI Taxonomy" id="1293975"/>
    <lineage>
        <taxon>Eukaryota</taxon>
        <taxon>Viridiplantae</taxon>
        <taxon>Streptophyta</taxon>
        <taxon>Embryophyta</taxon>
        <taxon>Tracheophyta</taxon>
        <taxon>Spermatophyta</taxon>
        <taxon>Magnoliopsida</taxon>
        <taxon>eudicotyledons</taxon>
        <taxon>Gunneridae</taxon>
        <taxon>Pentapetalae</taxon>
        <taxon>asterids</taxon>
        <taxon>campanulids</taxon>
        <taxon>Escalloniales</taxon>
        <taxon>Escalloniaceae</taxon>
        <taxon>Escallonia</taxon>
    </lineage>
</organism>
<dbReference type="Proteomes" id="UP001188597">
    <property type="component" value="Unassembled WGS sequence"/>
</dbReference>